<proteinExistence type="predicted"/>
<accession>A0ABS6DSY5</accession>
<name>A0ABS6DSY5_9FIRM</name>
<evidence type="ECO:0000313" key="2">
    <source>
        <dbReference type="Proteomes" id="UP001196301"/>
    </source>
</evidence>
<keyword evidence="2" id="KW-1185">Reference proteome</keyword>
<comment type="caution">
    <text evidence="1">The sequence shown here is derived from an EMBL/GenBank/DDBJ whole genome shotgun (WGS) entry which is preliminary data.</text>
</comment>
<organism evidence="1 2">
    <name type="scientific">Intestinibacter bartlettii</name>
    <dbReference type="NCBI Taxonomy" id="261299"/>
    <lineage>
        <taxon>Bacteria</taxon>
        <taxon>Bacillati</taxon>
        <taxon>Bacillota</taxon>
        <taxon>Clostridia</taxon>
        <taxon>Peptostreptococcales</taxon>
        <taxon>Peptostreptococcaceae</taxon>
        <taxon>Intestinibacter</taxon>
    </lineage>
</organism>
<evidence type="ECO:0000313" key="1">
    <source>
        <dbReference type="EMBL" id="MBU5334948.1"/>
    </source>
</evidence>
<dbReference type="EMBL" id="JAHLOQ010000001">
    <property type="protein sequence ID" value="MBU5334948.1"/>
    <property type="molecule type" value="Genomic_DNA"/>
</dbReference>
<dbReference type="RefSeq" id="WP_216568111.1">
    <property type="nucleotide sequence ID" value="NZ_JAHLOQ010000001.1"/>
</dbReference>
<gene>
    <name evidence="1" type="ORF">KQI20_00720</name>
</gene>
<reference evidence="1 2" key="1">
    <citation type="submission" date="2021-06" db="EMBL/GenBank/DDBJ databases">
        <authorList>
            <person name="Sun Q."/>
            <person name="Li D."/>
        </authorList>
    </citation>
    <scope>NUCLEOTIDE SEQUENCE [LARGE SCALE GENOMIC DNA]</scope>
    <source>
        <strain evidence="1 2">N19</strain>
    </source>
</reference>
<sequence>MTCSNIYELRKIPIYYEELKGKKIFINALSEMNINKKYVHLLYYKKHNIPVCSLPKLGIVVISKNGFLSFCYNFYLFINSFNTKNISITKQNIYSIGKVALCHEVGHILDPNLSNIKSNSIQIIASIAEGIKKYNIDLKDDYYYKKNLPIELEDCIVEFKKNTISRELNAWNIGKNIVNFESNLERYIFDKMKEYALATYNYGNLKNIVNENNLESYMKSFC</sequence>
<dbReference type="Proteomes" id="UP001196301">
    <property type="component" value="Unassembled WGS sequence"/>
</dbReference>
<evidence type="ECO:0008006" key="3">
    <source>
        <dbReference type="Google" id="ProtNLM"/>
    </source>
</evidence>
<protein>
    <recommendedName>
        <fullName evidence="3">IrrE N-terminal-like domain-containing protein</fullName>
    </recommendedName>
</protein>